<feature type="compositionally biased region" description="Pro residues" evidence="1">
    <location>
        <begin position="21"/>
        <end position="46"/>
    </location>
</feature>
<proteinExistence type="predicted"/>
<dbReference type="SUPFAM" id="SSF56112">
    <property type="entry name" value="Protein kinase-like (PK-like)"/>
    <property type="match status" value="1"/>
</dbReference>
<dbReference type="AlphaFoldDB" id="A0A368QEA6"/>
<dbReference type="InterPro" id="IPR010632">
    <property type="entry name" value="DUF1221"/>
</dbReference>
<dbReference type="Gene3D" id="1.10.510.10">
    <property type="entry name" value="Transferase(Phosphotransferase) domain 1"/>
    <property type="match status" value="1"/>
</dbReference>
<reference evidence="3" key="1">
    <citation type="journal article" date="2012" name="Nat. Biotechnol.">
        <title>Reference genome sequence of the model plant Setaria.</title>
        <authorList>
            <person name="Bennetzen J.L."/>
            <person name="Schmutz J."/>
            <person name="Wang H."/>
            <person name="Percifield R."/>
            <person name="Hawkins J."/>
            <person name="Pontaroli A.C."/>
            <person name="Estep M."/>
            <person name="Feng L."/>
            <person name="Vaughn J.N."/>
            <person name="Grimwood J."/>
            <person name="Jenkins J."/>
            <person name="Barry K."/>
            <person name="Lindquist E."/>
            <person name="Hellsten U."/>
            <person name="Deshpande S."/>
            <person name="Wang X."/>
            <person name="Wu X."/>
            <person name="Mitros T."/>
            <person name="Triplett J."/>
            <person name="Yang X."/>
            <person name="Ye C.Y."/>
            <person name="Mauro-Herrera M."/>
            <person name="Wang L."/>
            <person name="Li P."/>
            <person name="Sharma M."/>
            <person name="Sharma R."/>
            <person name="Ronald P.C."/>
            <person name="Panaud O."/>
            <person name="Kellogg E.A."/>
            <person name="Brutnell T.P."/>
            <person name="Doust A.N."/>
            <person name="Tuskan G.A."/>
            <person name="Rokhsar D."/>
            <person name="Devos K.M."/>
        </authorList>
    </citation>
    <scope>NUCLEOTIDE SEQUENCE [LARGE SCALE GENOMIC DNA]</scope>
    <source>
        <strain evidence="3">Yugu1</strain>
    </source>
</reference>
<evidence type="ECO:0000256" key="1">
    <source>
        <dbReference type="SAM" id="MobiDB-lite"/>
    </source>
</evidence>
<feature type="compositionally biased region" description="Low complexity" evidence="1">
    <location>
        <begin position="47"/>
        <end position="60"/>
    </location>
</feature>
<feature type="compositionally biased region" description="Pro residues" evidence="1">
    <location>
        <begin position="61"/>
        <end position="73"/>
    </location>
</feature>
<feature type="region of interest" description="Disordered" evidence="1">
    <location>
        <begin position="1"/>
        <end position="73"/>
    </location>
</feature>
<gene>
    <name evidence="3" type="ORF">SETIT_3G128400v2</name>
</gene>
<dbReference type="Pfam" id="PF06760">
    <property type="entry name" value="DUF1221"/>
    <property type="match status" value="1"/>
</dbReference>
<dbReference type="STRING" id="4555.A0A368QEA6"/>
<feature type="region of interest" description="Disordered" evidence="1">
    <location>
        <begin position="863"/>
        <end position="926"/>
    </location>
</feature>
<dbReference type="EMBL" id="CM003530">
    <property type="protein sequence ID" value="RCV16317.1"/>
    <property type="molecule type" value="Genomic_DNA"/>
</dbReference>
<sequence>MRPALATPTLLDCATAAGPGRPGPAPLRRPGSTSPPLPCSPAPPRPVLLAPRASPVRRPGSPSPPPRCSPAPPRLALPATALLPCAAAARPYAASFRSIPARHRRIREWGGEFEYGTGSPGRSRGGGRACESCMRAVSWALGPRWPRIILFRPCNANGRYVRYARAHFFSGRCAPPMAMMASDAVSWSSGRGPTSGGGGTLGGELQGSRRCASILSKPSSHSLLSLQAPKPRERPKGCAPIEDRRSGPMEQLRQVGEALGGVTALMSFADDLRINPRQCRLLADACALAFASVAAEVRAHLRFRERAAKWRPLEGPLRELHRAVRDAEGYVRHSLEPRDSWWARAAGATHGADCVEQHLHSLLWSVAVVIEAVEAVSEVTGSDPDELARRRLLFAKDYDRDMLDPRLFRQRLGGRYLATRELAARMDTAWKEDRWLLSQLLEERKDPASTETLTRNEHRLADLLTAPRGKVHPASLLLHGDFHVRRRLAGNLKEVQWMGEAFAVKHFVGADADAVGAEVPLLTLVSHPNVAHCRYCFHDEDKREFFLLMDELMTKDLASHVKEVNSAKRRVPLPLVVVVDAMLQIARGMEYLHSKKIYHGDLNPTNVLVKARHADAHLHVKVTGFGQSVVAAASPRPSPRASANANANNASAAANPCIWYAPEVLEQEAARCSEKADVYSFAMVCFELLTGKIPFEDNHLQGEHMSKNIRAGERPLFPFQAPKYLTSLTKRCWHGDPAQRPAFASICRVLRYVKRFLVLNPAPADQPDAPPPLPPVDYLEVEASLLRRFPAWQAGSAAPRVSDVPFQMFAYRVVEKERTRAAILHIARDKASDSSSDCNSLCGDESGGSLGAVLSDPEALSVSSRGTVRSLSDRSGSRKASPRKLDRRITARLAGPPQKSKSMGVVRQPPQVIRRTQRIKSDGHLNSAVVPARRRLVSVAASGGGHLSDSELA</sequence>
<feature type="domain" description="Protein kinase" evidence="2">
    <location>
        <begin position="471"/>
        <end position="757"/>
    </location>
</feature>
<dbReference type="InterPro" id="IPR001245">
    <property type="entry name" value="Ser-Thr/Tyr_kinase_cat_dom"/>
</dbReference>
<evidence type="ECO:0000259" key="2">
    <source>
        <dbReference type="PROSITE" id="PS50011"/>
    </source>
</evidence>
<dbReference type="GO" id="GO:0005524">
    <property type="term" value="F:ATP binding"/>
    <property type="evidence" value="ECO:0007669"/>
    <property type="project" value="InterPro"/>
</dbReference>
<dbReference type="InterPro" id="IPR011009">
    <property type="entry name" value="Kinase-like_dom_sf"/>
</dbReference>
<reference evidence="3" key="2">
    <citation type="submission" date="2015-07" db="EMBL/GenBank/DDBJ databases">
        <authorList>
            <person name="Noorani M."/>
        </authorList>
    </citation>
    <scope>NUCLEOTIDE SEQUENCE</scope>
    <source>
        <strain evidence="3">Yugu1</strain>
    </source>
</reference>
<dbReference type="PROSITE" id="PS50011">
    <property type="entry name" value="PROTEIN_KINASE_DOM"/>
    <property type="match status" value="1"/>
</dbReference>
<dbReference type="PANTHER" id="PTHR44329:SF260">
    <property type="entry name" value="PROTEIN KINASE DOMAIN-CONTAINING PROTEIN"/>
    <property type="match status" value="1"/>
</dbReference>
<dbReference type="InterPro" id="IPR000719">
    <property type="entry name" value="Prot_kinase_dom"/>
</dbReference>
<dbReference type="GO" id="GO:0004672">
    <property type="term" value="F:protein kinase activity"/>
    <property type="evidence" value="ECO:0007669"/>
    <property type="project" value="InterPro"/>
</dbReference>
<feature type="region of interest" description="Disordered" evidence="1">
    <location>
        <begin position="222"/>
        <end position="246"/>
    </location>
</feature>
<dbReference type="OrthoDB" id="4062651at2759"/>
<protein>
    <recommendedName>
        <fullName evidence="2">Protein kinase domain-containing protein</fullName>
    </recommendedName>
</protein>
<feature type="compositionally biased region" description="Basic and acidic residues" evidence="1">
    <location>
        <begin position="230"/>
        <end position="246"/>
    </location>
</feature>
<dbReference type="Pfam" id="PF07714">
    <property type="entry name" value="PK_Tyr_Ser-Thr"/>
    <property type="match status" value="1"/>
</dbReference>
<accession>A0A368QEA6</accession>
<name>A0A368QEA6_SETIT</name>
<evidence type="ECO:0000313" key="3">
    <source>
        <dbReference type="EMBL" id="RCV16317.1"/>
    </source>
</evidence>
<dbReference type="InterPro" id="IPR051681">
    <property type="entry name" value="Ser/Thr_Kinases-Pseudokinases"/>
</dbReference>
<dbReference type="PANTHER" id="PTHR44329">
    <property type="entry name" value="SERINE/THREONINE-PROTEIN KINASE TNNI3K-RELATED"/>
    <property type="match status" value="1"/>
</dbReference>
<organism evidence="3">
    <name type="scientific">Setaria italica</name>
    <name type="common">Foxtail millet</name>
    <name type="synonym">Panicum italicum</name>
    <dbReference type="NCBI Taxonomy" id="4555"/>
    <lineage>
        <taxon>Eukaryota</taxon>
        <taxon>Viridiplantae</taxon>
        <taxon>Streptophyta</taxon>
        <taxon>Embryophyta</taxon>
        <taxon>Tracheophyta</taxon>
        <taxon>Spermatophyta</taxon>
        <taxon>Magnoliopsida</taxon>
        <taxon>Liliopsida</taxon>
        <taxon>Poales</taxon>
        <taxon>Poaceae</taxon>
        <taxon>PACMAD clade</taxon>
        <taxon>Panicoideae</taxon>
        <taxon>Panicodae</taxon>
        <taxon>Paniceae</taxon>
        <taxon>Cenchrinae</taxon>
        <taxon>Setaria</taxon>
    </lineage>
</organism>